<keyword evidence="3" id="KW-1185">Reference proteome</keyword>
<feature type="compositionally biased region" description="Low complexity" evidence="1">
    <location>
        <begin position="295"/>
        <end position="321"/>
    </location>
</feature>
<dbReference type="AlphaFoldDB" id="A0A5J5DMP1"/>
<evidence type="ECO:0000313" key="3">
    <source>
        <dbReference type="Proteomes" id="UP000327493"/>
    </source>
</evidence>
<sequence length="390" mass="42169">MTECDITSSMQPCTALKKHGTDGSPSLEWLVCSKPCASSGDTGSSLSRNVVEFGKTKLGWEIPHSWAIPFTWASTARRLQSLPPLLQLGQTRLASVVMFSQEVLQLPRRRQLLVGGQQGVNQLFEAVPFYQSRGLEIHDEEVGDGIGHIGGQHQRGCTDQTAVDLEICCSPPTADMFPTQLTHYSAPVQWPTEPGDGKEIREEEGGNAAETDIMPESLATSGLDTVVTSLMTSMGLCDWLLSDQREELLGSGRAQQGSIVLADPDPELCSFCDGLGNPVVDVAKIQDQTSQSQCPRTSTGRRAGTARPGRGRRGAMAPQAAEQRLGRCLKRDSLSLRGSDQQVAEQTGLLSNVTLLCSSTSDRSVKEEGVKDNSLKRRVDVSVDSDGHYR</sequence>
<organism evidence="2 3">
    <name type="scientific">Etheostoma spectabile</name>
    <name type="common">orangethroat darter</name>
    <dbReference type="NCBI Taxonomy" id="54343"/>
    <lineage>
        <taxon>Eukaryota</taxon>
        <taxon>Metazoa</taxon>
        <taxon>Chordata</taxon>
        <taxon>Craniata</taxon>
        <taxon>Vertebrata</taxon>
        <taxon>Euteleostomi</taxon>
        <taxon>Actinopterygii</taxon>
        <taxon>Neopterygii</taxon>
        <taxon>Teleostei</taxon>
        <taxon>Neoteleostei</taxon>
        <taxon>Acanthomorphata</taxon>
        <taxon>Eupercaria</taxon>
        <taxon>Perciformes</taxon>
        <taxon>Percoidei</taxon>
        <taxon>Percidae</taxon>
        <taxon>Etheostomatinae</taxon>
        <taxon>Etheostoma</taxon>
    </lineage>
</organism>
<dbReference type="EMBL" id="VOFY01000002">
    <property type="protein sequence ID" value="KAA8594459.1"/>
    <property type="molecule type" value="Genomic_DNA"/>
</dbReference>
<feature type="region of interest" description="Disordered" evidence="1">
    <location>
        <begin position="366"/>
        <end position="390"/>
    </location>
</feature>
<proteinExistence type="predicted"/>
<gene>
    <name evidence="2" type="ORF">FQN60_011594</name>
</gene>
<reference evidence="2 3" key="1">
    <citation type="submission" date="2019-08" db="EMBL/GenBank/DDBJ databases">
        <title>A chromosome-level genome assembly, high-density linkage maps, and genome scans reveal the genomic architecture of hybrid incompatibilities underlying speciation via character displacement in darters (Percidae: Etheostominae).</title>
        <authorList>
            <person name="Moran R.L."/>
            <person name="Catchen J.M."/>
            <person name="Fuller R.C."/>
        </authorList>
    </citation>
    <scope>NUCLEOTIDE SEQUENCE [LARGE SCALE GENOMIC DNA]</scope>
    <source>
        <strain evidence="2">EspeVRDwgs_2016</strain>
        <tissue evidence="2">Muscle</tissue>
    </source>
</reference>
<comment type="caution">
    <text evidence="2">The sequence shown here is derived from an EMBL/GenBank/DDBJ whole genome shotgun (WGS) entry which is preliminary data.</text>
</comment>
<evidence type="ECO:0000256" key="1">
    <source>
        <dbReference type="SAM" id="MobiDB-lite"/>
    </source>
</evidence>
<evidence type="ECO:0000313" key="2">
    <source>
        <dbReference type="EMBL" id="KAA8594459.1"/>
    </source>
</evidence>
<name>A0A5J5DMP1_9PERO</name>
<feature type="region of interest" description="Disordered" evidence="1">
    <location>
        <begin position="287"/>
        <end position="322"/>
    </location>
</feature>
<protein>
    <submittedName>
        <fullName evidence="2">Uncharacterized protein</fullName>
    </submittedName>
</protein>
<accession>A0A5J5DMP1</accession>
<dbReference type="Proteomes" id="UP000327493">
    <property type="component" value="Chromosome 2"/>
</dbReference>